<evidence type="ECO:0000256" key="4">
    <source>
        <dbReference type="ARBA" id="ARBA00022642"/>
    </source>
</evidence>
<evidence type="ECO:0000256" key="2">
    <source>
        <dbReference type="ARBA" id="ARBA00005019"/>
    </source>
</evidence>
<keyword evidence="6 11" id="KW-0548">Nucleotidyltransferase</keyword>
<dbReference type="RefSeq" id="WP_058305357.1">
    <property type="nucleotide sequence ID" value="NZ_CABKVG010000006.1"/>
</dbReference>
<evidence type="ECO:0000256" key="7">
    <source>
        <dbReference type="ARBA" id="ARBA00022741"/>
    </source>
</evidence>
<evidence type="ECO:0000256" key="1">
    <source>
        <dbReference type="ARBA" id="ARBA00002324"/>
    </source>
</evidence>
<dbReference type="InterPro" id="IPR004821">
    <property type="entry name" value="Cyt_trans-like"/>
</dbReference>
<dbReference type="InterPro" id="IPR014729">
    <property type="entry name" value="Rossmann-like_a/b/a_fold"/>
</dbReference>
<dbReference type="GO" id="GO:0004515">
    <property type="term" value="F:nicotinate-nucleotide adenylyltransferase activity"/>
    <property type="evidence" value="ECO:0007669"/>
    <property type="project" value="UniProtKB-EC"/>
</dbReference>
<keyword evidence="8 11" id="KW-0067">ATP-binding</keyword>
<comment type="function">
    <text evidence="1 11">Catalyzes the reversible adenylation of nicotinate mononucleotide (NaMN) to nicotinic acid adenine dinucleotide (NaAD).</text>
</comment>
<dbReference type="NCBIfam" id="NF000840">
    <property type="entry name" value="PRK00071.1-3"/>
    <property type="match status" value="1"/>
</dbReference>
<dbReference type="CDD" id="cd02165">
    <property type="entry name" value="NMNAT"/>
    <property type="match status" value="1"/>
</dbReference>
<keyword evidence="5 11" id="KW-0808">Transferase</keyword>
<dbReference type="SUPFAM" id="SSF52374">
    <property type="entry name" value="Nucleotidylyl transferase"/>
    <property type="match status" value="1"/>
</dbReference>
<comment type="pathway">
    <text evidence="2 11">Cofactor biosynthesis; NAD(+) biosynthesis; deamido-NAD(+) from nicotinate D-ribonucleotide: step 1/1.</text>
</comment>
<keyword evidence="9 11" id="KW-0520">NAD</keyword>
<evidence type="ECO:0000256" key="6">
    <source>
        <dbReference type="ARBA" id="ARBA00022695"/>
    </source>
</evidence>
<evidence type="ECO:0000256" key="8">
    <source>
        <dbReference type="ARBA" id="ARBA00022840"/>
    </source>
</evidence>
<evidence type="ECO:0000256" key="3">
    <source>
        <dbReference type="ARBA" id="ARBA00009014"/>
    </source>
</evidence>
<dbReference type="NCBIfam" id="TIGR00125">
    <property type="entry name" value="cyt_tran_rel"/>
    <property type="match status" value="1"/>
</dbReference>
<gene>
    <name evidence="11 13" type="primary">nadD</name>
    <name evidence="13" type="ORF">LVJ82_07845</name>
</gene>
<dbReference type="NCBIfam" id="TIGR00482">
    <property type="entry name" value="nicotinate (nicotinamide) nucleotide adenylyltransferase"/>
    <property type="match status" value="1"/>
</dbReference>
<evidence type="ECO:0000256" key="10">
    <source>
        <dbReference type="ARBA" id="ARBA00048721"/>
    </source>
</evidence>
<dbReference type="Pfam" id="PF01467">
    <property type="entry name" value="CTP_transf_like"/>
    <property type="match status" value="1"/>
</dbReference>
<keyword evidence="14" id="KW-1185">Reference proteome</keyword>
<evidence type="ECO:0000259" key="12">
    <source>
        <dbReference type="Pfam" id="PF01467"/>
    </source>
</evidence>
<evidence type="ECO:0000313" key="13">
    <source>
        <dbReference type="EMBL" id="UOO90862.1"/>
    </source>
</evidence>
<dbReference type="InterPro" id="IPR005248">
    <property type="entry name" value="NadD/NMNAT"/>
</dbReference>
<keyword evidence="4 11" id="KW-0662">Pyridine nucleotide biosynthesis</keyword>
<dbReference type="EC" id="2.7.7.18" evidence="11"/>
<dbReference type="PANTHER" id="PTHR39321">
    <property type="entry name" value="NICOTINATE-NUCLEOTIDE ADENYLYLTRANSFERASE-RELATED"/>
    <property type="match status" value="1"/>
</dbReference>
<dbReference type="Proteomes" id="UP000832011">
    <property type="component" value="Chromosome"/>
</dbReference>
<accession>A0ABY4E541</accession>
<dbReference type="EMBL" id="CP091511">
    <property type="protein sequence ID" value="UOO90862.1"/>
    <property type="molecule type" value="Genomic_DNA"/>
</dbReference>
<reference evidence="13 14" key="1">
    <citation type="journal article" date="2022" name="Res Sq">
        <title>Evolution of multicellular longitudinally dividing oral cavity symbionts (Neisseriaceae).</title>
        <authorList>
            <person name="Nyongesa S."/>
            <person name="Weber P."/>
            <person name="Bernet E."/>
            <person name="Pullido F."/>
            <person name="Nieckarz M."/>
            <person name="Delaby M."/>
            <person name="Nieves C."/>
            <person name="Viehboeck T."/>
            <person name="Krause N."/>
            <person name="Rivera-Millot A."/>
            <person name="Nakamura A."/>
            <person name="Vischer N."/>
            <person name="VanNieuwenhze M."/>
            <person name="Brun Y."/>
            <person name="Cava F."/>
            <person name="Bulgheresi S."/>
            <person name="Veyrier F."/>
        </authorList>
    </citation>
    <scope>NUCLEOTIDE SEQUENCE [LARGE SCALE GENOMIC DNA]</scope>
    <source>
        <strain evidence="13 14">SN4</strain>
    </source>
</reference>
<dbReference type="PANTHER" id="PTHR39321:SF3">
    <property type="entry name" value="PHOSPHOPANTETHEINE ADENYLYLTRANSFERASE"/>
    <property type="match status" value="1"/>
</dbReference>
<name>A0ABY4E541_9NEIS</name>
<dbReference type="Gene3D" id="3.40.50.620">
    <property type="entry name" value="HUPs"/>
    <property type="match status" value="1"/>
</dbReference>
<comment type="catalytic activity">
    <reaction evidence="10 11">
        <text>nicotinate beta-D-ribonucleotide + ATP + H(+) = deamido-NAD(+) + diphosphate</text>
        <dbReference type="Rhea" id="RHEA:22860"/>
        <dbReference type="ChEBI" id="CHEBI:15378"/>
        <dbReference type="ChEBI" id="CHEBI:30616"/>
        <dbReference type="ChEBI" id="CHEBI:33019"/>
        <dbReference type="ChEBI" id="CHEBI:57502"/>
        <dbReference type="ChEBI" id="CHEBI:58437"/>
        <dbReference type="EC" id="2.7.7.18"/>
    </reaction>
</comment>
<comment type="similarity">
    <text evidence="3 11">Belongs to the NadD family.</text>
</comment>
<organism evidence="13 14">
    <name type="scientific">Vitreoscilla massiliensis</name>
    <dbReference type="NCBI Taxonomy" id="1689272"/>
    <lineage>
        <taxon>Bacteria</taxon>
        <taxon>Pseudomonadati</taxon>
        <taxon>Pseudomonadota</taxon>
        <taxon>Betaproteobacteria</taxon>
        <taxon>Neisseriales</taxon>
        <taxon>Neisseriaceae</taxon>
        <taxon>Vitreoscilla</taxon>
    </lineage>
</organism>
<evidence type="ECO:0000313" key="14">
    <source>
        <dbReference type="Proteomes" id="UP000832011"/>
    </source>
</evidence>
<protein>
    <recommendedName>
        <fullName evidence="11">Probable nicotinate-nucleotide adenylyltransferase</fullName>
        <ecNumber evidence="11">2.7.7.18</ecNumber>
    </recommendedName>
    <alternativeName>
        <fullName evidence="11">Deamido-NAD(+) diphosphorylase</fullName>
    </alternativeName>
    <alternativeName>
        <fullName evidence="11">Deamido-NAD(+) pyrophosphorylase</fullName>
    </alternativeName>
    <alternativeName>
        <fullName evidence="11">Nicotinate mononucleotide adenylyltransferase</fullName>
        <shortName evidence="11">NaMN adenylyltransferase</shortName>
    </alternativeName>
</protein>
<evidence type="ECO:0000256" key="5">
    <source>
        <dbReference type="ARBA" id="ARBA00022679"/>
    </source>
</evidence>
<sequence>MKLGLFGGTFDPIHNGHLSMAAAFADELALDQVVFIPAGDPYHKTTATRTAAVKRLAMVEAAIANDDRFAASDIDMVREGATYTVDTLQILRQYYPNAEMWWLMGMDSLLGLHTWHRYQDIFKLANVAVAARNDEKIQQVAPEMRALVAQGLSQATSASRGQLRLLQWQPEDISSTQIRNAVKAGTPIDAWVPKPVRDYISTHGLYR</sequence>
<keyword evidence="7 11" id="KW-0547">Nucleotide-binding</keyword>
<feature type="domain" description="Cytidyltransferase-like" evidence="12">
    <location>
        <begin position="5"/>
        <end position="180"/>
    </location>
</feature>
<evidence type="ECO:0000256" key="9">
    <source>
        <dbReference type="ARBA" id="ARBA00023027"/>
    </source>
</evidence>
<proteinExistence type="inferred from homology"/>
<dbReference type="HAMAP" id="MF_00244">
    <property type="entry name" value="NaMN_adenylyltr"/>
    <property type="match status" value="1"/>
</dbReference>
<evidence type="ECO:0000256" key="11">
    <source>
        <dbReference type="HAMAP-Rule" id="MF_00244"/>
    </source>
</evidence>